<reference evidence="4" key="1">
    <citation type="journal article" date="2019" name="Int. J. Syst. Evol. Microbiol.">
        <title>The Global Catalogue of Microorganisms (GCM) 10K type strain sequencing project: providing services to taxonomists for standard genome sequencing and annotation.</title>
        <authorList>
            <consortium name="The Broad Institute Genomics Platform"/>
            <consortium name="The Broad Institute Genome Sequencing Center for Infectious Disease"/>
            <person name="Wu L."/>
            <person name="Ma J."/>
        </authorList>
    </citation>
    <scope>NUCLEOTIDE SEQUENCE [LARGE SCALE GENOMIC DNA]</scope>
    <source>
        <strain evidence="4">CCUG 54523</strain>
    </source>
</reference>
<evidence type="ECO:0000313" key="4">
    <source>
        <dbReference type="Proteomes" id="UP001597055"/>
    </source>
</evidence>
<protein>
    <submittedName>
        <fullName evidence="3">Helix-turn-helix domain-containing protein</fullName>
    </submittedName>
</protein>
<dbReference type="EMBL" id="JBHTII010000001">
    <property type="protein sequence ID" value="MFD0789235.1"/>
    <property type="molecule type" value="Genomic_DNA"/>
</dbReference>
<dbReference type="InterPro" id="IPR001387">
    <property type="entry name" value="Cro/C1-type_HTH"/>
</dbReference>
<dbReference type="SUPFAM" id="SSF47413">
    <property type="entry name" value="lambda repressor-like DNA-binding domains"/>
    <property type="match status" value="1"/>
</dbReference>
<gene>
    <name evidence="3" type="ORF">ACFQ0P_02395</name>
</gene>
<sequence>MNDASGQVLRTLRERTGLTAREVARRAKVSESYLSRVEAGRATPSDAWLGFVASVLSDALLEQSGGPDTPQHPPDTKGTHPR</sequence>
<dbReference type="CDD" id="cd00093">
    <property type="entry name" value="HTH_XRE"/>
    <property type="match status" value="1"/>
</dbReference>
<name>A0ABW3AE28_9MICO</name>
<evidence type="ECO:0000259" key="2">
    <source>
        <dbReference type="PROSITE" id="PS50943"/>
    </source>
</evidence>
<proteinExistence type="predicted"/>
<dbReference type="SMART" id="SM00530">
    <property type="entry name" value="HTH_XRE"/>
    <property type="match status" value="1"/>
</dbReference>
<accession>A0ABW3AE28</accession>
<dbReference type="PROSITE" id="PS50943">
    <property type="entry name" value="HTH_CROC1"/>
    <property type="match status" value="1"/>
</dbReference>
<dbReference type="Gene3D" id="1.10.260.40">
    <property type="entry name" value="lambda repressor-like DNA-binding domains"/>
    <property type="match status" value="1"/>
</dbReference>
<dbReference type="Proteomes" id="UP001597055">
    <property type="component" value="Unassembled WGS sequence"/>
</dbReference>
<evidence type="ECO:0000256" key="1">
    <source>
        <dbReference type="SAM" id="MobiDB-lite"/>
    </source>
</evidence>
<organism evidence="3 4">
    <name type="scientific">Microbacterium insulae</name>
    <dbReference type="NCBI Taxonomy" id="483014"/>
    <lineage>
        <taxon>Bacteria</taxon>
        <taxon>Bacillati</taxon>
        <taxon>Actinomycetota</taxon>
        <taxon>Actinomycetes</taxon>
        <taxon>Micrococcales</taxon>
        <taxon>Microbacteriaceae</taxon>
        <taxon>Microbacterium</taxon>
    </lineage>
</organism>
<feature type="domain" description="HTH cro/C1-type" evidence="2">
    <location>
        <begin position="9"/>
        <end position="45"/>
    </location>
</feature>
<dbReference type="InterPro" id="IPR010982">
    <property type="entry name" value="Lambda_DNA-bd_dom_sf"/>
</dbReference>
<dbReference type="Pfam" id="PF13560">
    <property type="entry name" value="HTH_31"/>
    <property type="match status" value="1"/>
</dbReference>
<comment type="caution">
    <text evidence="3">The sequence shown here is derived from an EMBL/GenBank/DDBJ whole genome shotgun (WGS) entry which is preliminary data.</text>
</comment>
<feature type="region of interest" description="Disordered" evidence="1">
    <location>
        <begin position="61"/>
        <end position="82"/>
    </location>
</feature>
<dbReference type="RefSeq" id="WP_204980124.1">
    <property type="nucleotide sequence ID" value="NZ_JBHTII010000001.1"/>
</dbReference>
<keyword evidence="4" id="KW-1185">Reference proteome</keyword>
<evidence type="ECO:0000313" key="3">
    <source>
        <dbReference type="EMBL" id="MFD0789235.1"/>
    </source>
</evidence>